<evidence type="ECO:0000256" key="6">
    <source>
        <dbReference type="SAM" id="Phobius"/>
    </source>
</evidence>
<name>A0ABP9VPD1_9BACT</name>
<keyword evidence="6" id="KW-0472">Membrane</keyword>
<sequence>MVRFTRRVALGHSSGVRPTLIPMFWQFALLGLLIGAVTMITVADSAAQQSSAPAATRPGQPSRPNLILILADDLGYGDVTCNGATDVQTPHLDQFASEGMTLTRMRANCTVCSPTRAAIMTGMYPDRAGVPGVIRTHARNSWGYLRTDVPTLADRLGDAGYQTGIIGKWHLGLASPNTPCERGFDHFHGFLGDMMDDYDTHRRHGHNYMRLNDQEIDPKGHATELFTQWADDYLTEQAAASESPFFLYLAYNAPHFPIQPPDAWLERVQQRAPHLDAKRALNVAFVEHLDDQIGKLFARIDELGLRENTVIAFTSDNGGSLPHAQSNDPWRDGKQSHYDGGLRVPAWVRYPGKIAAGSRSDQPVLTFDLAATFLQYAGVPQPSEIDAIGLKDLLHGDSSTFASANSDRELYFVRREGGGHYVGHAYHALIQGRWKLMQNDPFSPLELYDLESDPQEANNQIAKQARVVAKMKPRLAAQIQQGGRIPWQAPPSTEPSETPAQ</sequence>
<dbReference type="InterPro" id="IPR017850">
    <property type="entry name" value="Alkaline_phosphatase_core_sf"/>
</dbReference>
<dbReference type="InterPro" id="IPR024607">
    <property type="entry name" value="Sulfatase_CS"/>
</dbReference>
<keyword evidence="9" id="KW-1185">Reference proteome</keyword>
<organism evidence="8 9">
    <name type="scientific">Novipirellula caenicola</name>
    <dbReference type="NCBI Taxonomy" id="1536901"/>
    <lineage>
        <taxon>Bacteria</taxon>
        <taxon>Pseudomonadati</taxon>
        <taxon>Planctomycetota</taxon>
        <taxon>Planctomycetia</taxon>
        <taxon>Pirellulales</taxon>
        <taxon>Pirellulaceae</taxon>
        <taxon>Novipirellula</taxon>
    </lineage>
</organism>
<evidence type="ECO:0000313" key="9">
    <source>
        <dbReference type="Proteomes" id="UP001416858"/>
    </source>
</evidence>
<feature type="domain" description="Sulfatase N-terminal" evidence="7">
    <location>
        <begin position="64"/>
        <end position="379"/>
    </location>
</feature>
<keyword evidence="6" id="KW-0812">Transmembrane</keyword>
<dbReference type="EMBL" id="BAABRO010000004">
    <property type="protein sequence ID" value="GAA5507045.1"/>
    <property type="molecule type" value="Genomic_DNA"/>
</dbReference>
<evidence type="ECO:0000313" key="8">
    <source>
        <dbReference type="EMBL" id="GAA5507045.1"/>
    </source>
</evidence>
<evidence type="ECO:0000256" key="3">
    <source>
        <dbReference type="ARBA" id="ARBA00022801"/>
    </source>
</evidence>
<dbReference type="InterPro" id="IPR000917">
    <property type="entry name" value="Sulfatase_N"/>
</dbReference>
<keyword evidence="3" id="KW-0378">Hydrolase</keyword>
<dbReference type="Proteomes" id="UP001416858">
    <property type="component" value="Unassembled WGS sequence"/>
</dbReference>
<keyword evidence="6" id="KW-1133">Transmembrane helix</keyword>
<evidence type="ECO:0000256" key="4">
    <source>
        <dbReference type="ARBA" id="ARBA00022837"/>
    </source>
</evidence>
<keyword evidence="4" id="KW-0106">Calcium</keyword>
<feature type="transmembrane region" description="Helical" evidence="6">
    <location>
        <begin position="20"/>
        <end position="43"/>
    </location>
</feature>
<evidence type="ECO:0000256" key="5">
    <source>
        <dbReference type="SAM" id="MobiDB-lite"/>
    </source>
</evidence>
<dbReference type="Pfam" id="PF00884">
    <property type="entry name" value="Sulfatase"/>
    <property type="match status" value="1"/>
</dbReference>
<dbReference type="InterPro" id="IPR050738">
    <property type="entry name" value="Sulfatase"/>
</dbReference>
<accession>A0ABP9VPD1</accession>
<comment type="similarity">
    <text evidence="1">Belongs to the sulfatase family.</text>
</comment>
<reference evidence="8 9" key="1">
    <citation type="submission" date="2024-02" db="EMBL/GenBank/DDBJ databases">
        <title>Rhodopirellula caenicola NBRC 110016.</title>
        <authorList>
            <person name="Ichikawa N."/>
            <person name="Katano-Makiyama Y."/>
            <person name="Hidaka K."/>
        </authorList>
    </citation>
    <scope>NUCLEOTIDE SEQUENCE [LARGE SCALE GENOMIC DNA]</scope>
    <source>
        <strain evidence="8 9">NBRC 110016</strain>
    </source>
</reference>
<feature type="region of interest" description="Disordered" evidence="5">
    <location>
        <begin position="479"/>
        <end position="501"/>
    </location>
</feature>
<dbReference type="Gene3D" id="3.40.720.10">
    <property type="entry name" value="Alkaline Phosphatase, subunit A"/>
    <property type="match status" value="1"/>
</dbReference>
<evidence type="ECO:0000256" key="2">
    <source>
        <dbReference type="ARBA" id="ARBA00022723"/>
    </source>
</evidence>
<evidence type="ECO:0000259" key="7">
    <source>
        <dbReference type="Pfam" id="PF00884"/>
    </source>
</evidence>
<keyword evidence="2" id="KW-0479">Metal-binding</keyword>
<dbReference type="SUPFAM" id="SSF53649">
    <property type="entry name" value="Alkaline phosphatase-like"/>
    <property type="match status" value="1"/>
</dbReference>
<proteinExistence type="inferred from homology"/>
<dbReference type="PANTHER" id="PTHR42693:SF53">
    <property type="entry name" value="ENDO-4-O-SULFATASE"/>
    <property type="match status" value="1"/>
</dbReference>
<dbReference type="PANTHER" id="PTHR42693">
    <property type="entry name" value="ARYLSULFATASE FAMILY MEMBER"/>
    <property type="match status" value="1"/>
</dbReference>
<protein>
    <submittedName>
        <fullName evidence="8">Arylsulfatase</fullName>
    </submittedName>
</protein>
<dbReference type="Gene3D" id="3.30.1120.10">
    <property type="match status" value="1"/>
</dbReference>
<gene>
    <name evidence="8" type="primary">atsA_6</name>
    <name evidence="8" type="ORF">Rcae01_02499</name>
</gene>
<comment type="caution">
    <text evidence="8">The sequence shown here is derived from an EMBL/GenBank/DDBJ whole genome shotgun (WGS) entry which is preliminary data.</text>
</comment>
<dbReference type="PROSITE" id="PS00149">
    <property type="entry name" value="SULFATASE_2"/>
    <property type="match status" value="1"/>
</dbReference>
<evidence type="ECO:0000256" key="1">
    <source>
        <dbReference type="ARBA" id="ARBA00008779"/>
    </source>
</evidence>